<evidence type="ECO:0000259" key="3">
    <source>
        <dbReference type="Pfam" id="PF00881"/>
    </source>
</evidence>
<dbReference type="EMBL" id="JANKAS010000008">
    <property type="protein sequence ID" value="MCR1899338.1"/>
    <property type="molecule type" value="Genomic_DNA"/>
</dbReference>
<evidence type="ECO:0000313" key="5">
    <source>
        <dbReference type="Proteomes" id="UP001205748"/>
    </source>
</evidence>
<name>A0AAE3HHQ5_9FIRM</name>
<dbReference type="PANTHER" id="PTHR43673:SF10">
    <property type="entry name" value="NADH DEHYDROGENASE_NAD(P)H NITROREDUCTASE XCC3605-RELATED"/>
    <property type="match status" value="1"/>
</dbReference>
<protein>
    <submittedName>
        <fullName evidence="4">Nitroreductase family protein</fullName>
    </submittedName>
</protein>
<reference evidence="4" key="1">
    <citation type="submission" date="2022-07" db="EMBL/GenBank/DDBJ databases">
        <title>Enhanced cultured diversity of the mouse gut microbiota enables custom-made synthetic communities.</title>
        <authorList>
            <person name="Afrizal A."/>
        </authorList>
    </citation>
    <scope>NUCLEOTIDE SEQUENCE</scope>
    <source>
        <strain evidence="4">DSM 28593</strain>
    </source>
</reference>
<dbReference type="Gene3D" id="3.40.109.10">
    <property type="entry name" value="NADH Oxidase"/>
    <property type="match status" value="1"/>
</dbReference>
<evidence type="ECO:0000256" key="2">
    <source>
        <dbReference type="ARBA" id="ARBA00023002"/>
    </source>
</evidence>
<accession>A0AAE3HHQ5</accession>
<feature type="domain" description="Nitroreductase" evidence="3">
    <location>
        <begin position="7"/>
        <end position="160"/>
    </location>
</feature>
<evidence type="ECO:0000256" key="1">
    <source>
        <dbReference type="ARBA" id="ARBA00007118"/>
    </source>
</evidence>
<dbReference type="Pfam" id="PF00881">
    <property type="entry name" value="Nitroreductase"/>
    <property type="match status" value="1"/>
</dbReference>
<dbReference type="AlphaFoldDB" id="A0AAE3HHQ5"/>
<comment type="similarity">
    <text evidence="1">Belongs to the nitroreductase family.</text>
</comment>
<evidence type="ECO:0000313" key="4">
    <source>
        <dbReference type="EMBL" id="MCR1899338.1"/>
    </source>
</evidence>
<dbReference type="SUPFAM" id="SSF55469">
    <property type="entry name" value="FMN-dependent nitroreductase-like"/>
    <property type="match status" value="1"/>
</dbReference>
<dbReference type="InterPro" id="IPR000415">
    <property type="entry name" value="Nitroreductase-like"/>
</dbReference>
<proteinExistence type="inferred from homology"/>
<dbReference type="RefSeq" id="WP_257531583.1">
    <property type="nucleotide sequence ID" value="NZ_JANKAS010000008.1"/>
</dbReference>
<dbReference type="GO" id="GO:0016491">
    <property type="term" value="F:oxidoreductase activity"/>
    <property type="evidence" value="ECO:0007669"/>
    <property type="project" value="UniProtKB-KW"/>
</dbReference>
<sequence>MNLDEIIRERRSIRTYLPKRVSEELIYKILDYGHSAPSAGNIQPWEFIVIRDEGKKRRIVDTTFIGNNEISGKPQEWMFSAPVFIVVCGNRDKVKKRYGETSLESLIYLDTSACVENMLLGAVYLGLASCYVSGFKKEELSEVLHLPEYYEPIAILPIGYTGEVCFKRPKIDIQNIIHFETFSKKKISE</sequence>
<dbReference type="Proteomes" id="UP001205748">
    <property type="component" value="Unassembled WGS sequence"/>
</dbReference>
<dbReference type="InterPro" id="IPR029479">
    <property type="entry name" value="Nitroreductase"/>
</dbReference>
<comment type="caution">
    <text evidence="4">The sequence shown here is derived from an EMBL/GenBank/DDBJ whole genome shotgun (WGS) entry which is preliminary data.</text>
</comment>
<gene>
    <name evidence="4" type="ORF">NSA47_10120</name>
</gene>
<keyword evidence="2" id="KW-0560">Oxidoreductase</keyword>
<dbReference type="PANTHER" id="PTHR43673">
    <property type="entry name" value="NAD(P)H NITROREDUCTASE YDGI-RELATED"/>
    <property type="match status" value="1"/>
</dbReference>
<organism evidence="4 5">
    <name type="scientific">Irregularibacter muris</name>
    <dbReference type="NCBI Taxonomy" id="1796619"/>
    <lineage>
        <taxon>Bacteria</taxon>
        <taxon>Bacillati</taxon>
        <taxon>Bacillota</taxon>
        <taxon>Clostridia</taxon>
        <taxon>Eubacteriales</taxon>
        <taxon>Eubacteriaceae</taxon>
        <taxon>Irregularibacter</taxon>
    </lineage>
</organism>
<keyword evidence="5" id="KW-1185">Reference proteome</keyword>